<dbReference type="SUPFAM" id="SSF51735">
    <property type="entry name" value="NAD(P)-binding Rossmann-fold domains"/>
    <property type="match status" value="1"/>
</dbReference>
<evidence type="ECO:0000256" key="1">
    <source>
        <dbReference type="ARBA" id="ARBA00004701"/>
    </source>
</evidence>
<dbReference type="SMART" id="SM00984">
    <property type="entry name" value="UDPG_MGDP_dh_C"/>
    <property type="match status" value="1"/>
</dbReference>
<evidence type="ECO:0000256" key="4">
    <source>
        <dbReference type="ARBA" id="ARBA00023002"/>
    </source>
</evidence>
<dbReference type="RefSeq" id="WP_345824133.1">
    <property type="nucleotide sequence ID" value="NZ_JBDIML010000001.1"/>
</dbReference>
<dbReference type="InterPro" id="IPR036220">
    <property type="entry name" value="UDP-Glc/GDP-Man_DH_C_sf"/>
</dbReference>
<evidence type="ECO:0000313" key="9">
    <source>
        <dbReference type="EMBL" id="MEN2766689.1"/>
    </source>
</evidence>
<dbReference type="InterPro" id="IPR017476">
    <property type="entry name" value="UDP-Glc/GDP-Man"/>
</dbReference>
<dbReference type="InterPro" id="IPR014027">
    <property type="entry name" value="UDP-Glc/GDP-Man_DH_C"/>
</dbReference>
<dbReference type="Pfam" id="PF03720">
    <property type="entry name" value="UDPG_MGDP_dh_C"/>
    <property type="match status" value="1"/>
</dbReference>
<keyword evidence="4 7" id="KW-0560">Oxidoreductase</keyword>
<dbReference type="PANTHER" id="PTHR43750">
    <property type="entry name" value="UDP-GLUCOSE 6-DEHYDROGENASE TUAD"/>
    <property type="match status" value="1"/>
</dbReference>
<evidence type="ECO:0000313" key="10">
    <source>
        <dbReference type="Proteomes" id="UP001444625"/>
    </source>
</evidence>
<evidence type="ECO:0000256" key="2">
    <source>
        <dbReference type="ARBA" id="ARBA00006601"/>
    </source>
</evidence>
<dbReference type="Proteomes" id="UP001444625">
    <property type="component" value="Unassembled WGS sequence"/>
</dbReference>
<comment type="pathway">
    <text evidence="1">Nucleotide-sugar biosynthesis; UDP-alpha-D-glucuronate biosynthesis; UDP-alpha-D-glucuronate from UDP-alpha-D-glucose: step 1/1.</text>
</comment>
<evidence type="ECO:0000259" key="8">
    <source>
        <dbReference type="SMART" id="SM00984"/>
    </source>
</evidence>
<evidence type="ECO:0000256" key="3">
    <source>
        <dbReference type="ARBA" id="ARBA00012954"/>
    </source>
</evidence>
<dbReference type="Gene3D" id="1.20.5.100">
    <property type="entry name" value="Cytochrome c1, transmembrane anchor, C-terminal"/>
    <property type="match status" value="1"/>
</dbReference>
<keyword evidence="5 7" id="KW-0520">NAD</keyword>
<dbReference type="InterPro" id="IPR001732">
    <property type="entry name" value="UDP-Glc/GDP-Man_DH_N"/>
</dbReference>
<reference evidence="9 10" key="1">
    <citation type="submission" date="2024-05" db="EMBL/GenBank/DDBJ databases">
        <authorList>
            <person name="Haq I."/>
            <person name="Ullah Z."/>
            <person name="Ahmad R."/>
            <person name="Li M."/>
            <person name="Tong Y."/>
        </authorList>
    </citation>
    <scope>NUCLEOTIDE SEQUENCE [LARGE SCALE GENOMIC DNA]</scope>
    <source>
        <strain evidence="9 10">16A2E</strain>
    </source>
</reference>
<dbReference type="EMBL" id="JBDIML010000001">
    <property type="protein sequence ID" value="MEN2766689.1"/>
    <property type="molecule type" value="Genomic_DNA"/>
</dbReference>
<evidence type="ECO:0000256" key="6">
    <source>
        <dbReference type="ARBA" id="ARBA00047473"/>
    </source>
</evidence>
<dbReference type="GO" id="GO:0016491">
    <property type="term" value="F:oxidoreductase activity"/>
    <property type="evidence" value="ECO:0007669"/>
    <property type="project" value="UniProtKB-KW"/>
</dbReference>
<keyword evidence="10" id="KW-1185">Reference proteome</keyword>
<dbReference type="InterPro" id="IPR036291">
    <property type="entry name" value="NAD(P)-bd_dom_sf"/>
</dbReference>
<dbReference type="Pfam" id="PF03721">
    <property type="entry name" value="UDPG_MGDP_dh_N"/>
    <property type="match status" value="1"/>
</dbReference>
<dbReference type="Gene3D" id="3.40.50.720">
    <property type="entry name" value="NAD(P)-binding Rossmann-like Domain"/>
    <property type="match status" value="2"/>
</dbReference>
<dbReference type="InterPro" id="IPR028357">
    <property type="entry name" value="UDPglc_DH_bac"/>
</dbReference>
<dbReference type="PIRSF" id="PIRSF500134">
    <property type="entry name" value="UDPglc_DH_bac"/>
    <property type="match status" value="1"/>
</dbReference>
<name>A0ABU9XEI1_9BACI</name>
<accession>A0ABU9XEI1</accession>
<comment type="similarity">
    <text evidence="2 7">Belongs to the UDP-glucose/GDP-mannose dehydrogenase family.</text>
</comment>
<dbReference type="Pfam" id="PF00984">
    <property type="entry name" value="UDPG_MGDP_dh"/>
    <property type="match status" value="1"/>
</dbReference>
<dbReference type="PIRSF" id="PIRSF000124">
    <property type="entry name" value="UDPglc_GDPman_dh"/>
    <property type="match status" value="1"/>
</dbReference>
<dbReference type="EC" id="1.1.1.22" evidence="3 7"/>
<dbReference type="PANTHER" id="PTHR43750:SF4">
    <property type="entry name" value="UDP-GLUCOSE 6-DEHYDROGENASE YWQF"/>
    <property type="match status" value="1"/>
</dbReference>
<evidence type="ECO:0000256" key="5">
    <source>
        <dbReference type="ARBA" id="ARBA00023027"/>
    </source>
</evidence>
<dbReference type="NCBIfam" id="TIGR03026">
    <property type="entry name" value="NDP-sugDHase"/>
    <property type="match status" value="1"/>
</dbReference>
<comment type="catalytic activity">
    <reaction evidence="6 7">
        <text>UDP-alpha-D-glucose + 2 NAD(+) + H2O = UDP-alpha-D-glucuronate + 2 NADH + 3 H(+)</text>
        <dbReference type="Rhea" id="RHEA:23596"/>
        <dbReference type="ChEBI" id="CHEBI:15377"/>
        <dbReference type="ChEBI" id="CHEBI:15378"/>
        <dbReference type="ChEBI" id="CHEBI:57540"/>
        <dbReference type="ChEBI" id="CHEBI:57945"/>
        <dbReference type="ChEBI" id="CHEBI:58052"/>
        <dbReference type="ChEBI" id="CHEBI:58885"/>
        <dbReference type="EC" id="1.1.1.22"/>
    </reaction>
</comment>
<evidence type="ECO:0000256" key="7">
    <source>
        <dbReference type="PIRNR" id="PIRNR000124"/>
    </source>
</evidence>
<organism evidence="9 10">
    <name type="scientific">Ornithinibacillus xuwenensis</name>
    <dbReference type="NCBI Taxonomy" id="3144668"/>
    <lineage>
        <taxon>Bacteria</taxon>
        <taxon>Bacillati</taxon>
        <taxon>Bacillota</taxon>
        <taxon>Bacilli</taxon>
        <taxon>Bacillales</taxon>
        <taxon>Bacillaceae</taxon>
        <taxon>Ornithinibacillus</taxon>
    </lineage>
</organism>
<protein>
    <recommendedName>
        <fullName evidence="3 7">UDP-glucose 6-dehydrogenase</fullName>
        <ecNumber evidence="3 7">1.1.1.22</ecNumber>
    </recommendedName>
</protein>
<comment type="caution">
    <text evidence="9">The sequence shown here is derived from an EMBL/GenBank/DDBJ whole genome shotgun (WGS) entry which is preliminary data.</text>
</comment>
<sequence length="439" mass="48500">MNVSVIGTGYVGLSTGVCLAEIGHQVTCIDIDKSKIEKLNKGISPIYEPGLERFLQKNINTKRLSFTTCYEEGLIGSDIIVMTVGTPQGPEGKPDLSYLERAAVDIASHLNEDTIIVIKSTVPVGTNNHIKEIIDKHIADDIKVDIVSNPEFLREGSAIVDTLKADRIILGSNKPSAIAKVKELYSTLNIPILETDISSAEMIKYASNAFLALKISYINEIANLCELVGADVMDVSKGMGMDRRIGESFLRPGIGYGGSCFPKDVLALQHSARDAGMTFDLLSETMHINNLQQLVLIEKAKNRFGELKDMNFAVLGLAFKPGTDDIREAPSITIIQELIKSEAYVATFDPAASNNMEQVINHDNVNYCTSLYEAVENADALFIITEWDEIISMDLFQVLSLMKQPVIFDGRNCLKEEQLLECEKIEYYPIGRPNLLRRS</sequence>
<feature type="domain" description="UDP-glucose/GDP-mannose dehydrogenase C-terminal" evidence="8">
    <location>
        <begin position="313"/>
        <end position="416"/>
    </location>
</feature>
<dbReference type="SUPFAM" id="SSF48179">
    <property type="entry name" value="6-phosphogluconate dehydrogenase C-terminal domain-like"/>
    <property type="match status" value="1"/>
</dbReference>
<proteinExistence type="inferred from homology"/>
<dbReference type="InterPro" id="IPR008927">
    <property type="entry name" value="6-PGluconate_DH-like_C_sf"/>
</dbReference>
<gene>
    <name evidence="9" type="ORF">ABC228_05760</name>
</gene>
<dbReference type="InterPro" id="IPR014026">
    <property type="entry name" value="UDP-Glc/GDP-Man_DH_dimer"/>
</dbReference>
<dbReference type="SUPFAM" id="SSF52413">
    <property type="entry name" value="UDP-glucose/GDP-mannose dehydrogenase C-terminal domain"/>
    <property type="match status" value="1"/>
</dbReference>